<proteinExistence type="predicted"/>
<dbReference type="Proteomes" id="UP000479000">
    <property type="component" value="Unassembled WGS sequence"/>
</dbReference>
<protein>
    <submittedName>
        <fullName evidence="1">Uncharacterized protein</fullName>
    </submittedName>
</protein>
<gene>
    <name evidence="1" type="ORF">NTEN_LOCUS5679</name>
</gene>
<evidence type="ECO:0000313" key="2">
    <source>
        <dbReference type="Proteomes" id="UP000479000"/>
    </source>
</evidence>
<sequence length="62" mass="6947">GSSGLSIYSTEVGCFSSFEKLVRHGPRVVAKNGSCQFLILPIRFRHEKAFQLQPKEPARILD</sequence>
<dbReference type="EMBL" id="CADCXU010008753">
    <property type="protein sequence ID" value="CAA9999396.1"/>
    <property type="molecule type" value="Genomic_DNA"/>
</dbReference>
<feature type="non-terminal residue" evidence="1">
    <location>
        <position position="1"/>
    </location>
</feature>
<organism evidence="1 2">
    <name type="scientific">Nesidiocoris tenuis</name>
    <dbReference type="NCBI Taxonomy" id="355587"/>
    <lineage>
        <taxon>Eukaryota</taxon>
        <taxon>Metazoa</taxon>
        <taxon>Ecdysozoa</taxon>
        <taxon>Arthropoda</taxon>
        <taxon>Hexapoda</taxon>
        <taxon>Insecta</taxon>
        <taxon>Pterygota</taxon>
        <taxon>Neoptera</taxon>
        <taxon>Paraneoptera</taxon>
        <taxon>Hemiptera</taxon>
        <taxon>Heteroptera</taxon>
        <taxon>Panheteroptera</taxon>
        <taxon>Cimicomorpha</taxon>
        <taxon>Miridae</taxon>
        <taxon>Dicyphina</taxon>
        <taxon>Nesidiocoris</taxon>
    </lineage>
</organism>
<keyword evidence="2" id="KW-1185">Reference proteome</keyword>
<accession>A0A6H5GAM9</accession>
<name>A0A6H5GAM9_9HEMI</name>
<dbReference type="AlphaFoldDB" id="A0A6H5GAM9"/>
<evidence type="ECO:0000313" key="1">
    <source>
        <dbReference type="EMBL" id="CAA9999396.1"/>
    </source>
</evidence>
<reference evidence="1 2" key="1">
    <citation type="submission" date="2020-02" db="EMBL/GenBank/DDBJ databases">
        <authorList>
            <person name="Ferguson B K."/>
        </authorList>
    </citation>
    <scope>NUCLEOTIDE SEQUENCE [LARGE SCALE GENOMIC DNA]</scope>
</reference>